<evidence type="ECO:0000256" key="1">
    <source>
        <dbReference type="SAM" id="Phobius"/>
    </source>
</evidence>
<dbReference type="OrthoDB" id="3196857at2"/>
<dbReference type="AlphaFoldDB" id="A0A0A8B5F0"/>
<evidence type="ECO:0000313" key="2">
    <source>
        <dbReference type="EMBL" id="AJC12731.1"/>
    </source>
</evidence>
<keyword evidence="1" id="KW-1133">Transmembrane helix</keyword>
<gene>
    <name evidence="2" type="ORF">JI75_08800</name>
</gene>
<reference evidence="2 3" key="2">
    <citation type="journal article" date="2015" name="Genome Announc.">
        <title>Complete Genome Sequence of Coriobacteriaceae Strain 68-1-3, a Novel Mucus-Degrading Isolate from the Swine Intestinal Tract.</title>
        <authorList>
            <person name="Looft T."/>
            <person name="Bayles D.O."/>
            <person name="Alt D.P."/>
            <person name="Stanton T.B."/>
        </authorList>
    </citation>
    <scope>NUCLEOTIDE SEQUENCE [LARGE SCALE GENOMIC DNA]</scope>
    <source>
        <strain evidence="2 3">68-1-3</strain>
    </source>
</reference>
<dbReference type="HOGENOM" id="CLU_112404_0_0_11"/>
<dbReference type="KEGG" id="cbac:JI75_08800"/>
<dbReference type="EMBL" id="CP009302">
    <property type="protein sequence ID" value="AJC12731.1"/>
    <property type="molecule type" value="Genomic_DNA"/>
</dbReference>
<reference evidence="3" key="1">
    <citation type="submission" date="2014-08" db="EMBL/GenBank/DDBJ databases">
        <title>Coriobacteriaceae sp. complete genome.</title>
        <authorList>
            <person name="Looft T."/>
            <person name="Bayles D.O."/>
            <person name="Stanton T.B."/>
        </authorList>
    </citation>
    <scope>NUCLEOTIDE SEQUENCE [LARGE SCALE GENOMIC DNA]</scope>
    <source>
        <strain evidence="3">68-1-3</strain>
    </source>
</reference>
<evidence type="ECO:0000313" key="3">
    <source>
        <dbReference type="Proteomes" id="UP000031121"/>
    </source>
</evidence>
<feature type="transmembrane region" description="Helical" evidence="1">
    <location>
        <begin position="190"/>
        <end position="210"/>
    </location>
</feature>
<accession>A0A0A8B5F0</accession>
<organism evidence="2 3">
    <name type="scientific">Berryella intestinalis</name>
    <dbReference type="NCBI Taxonomy" id="1531429"/>
    <lineage>
        <taxon>Bacteria</taxon>
        <taxon>Bacillati</taxon>
        <taxon>Actinomycetota</taxon>
        <taxon>Coriobacteriia</taxon>
        <taxon>Eggerthellales</taxon>
        <taxon>Eggerthellaceae</taxon>
        <taxon>Berryella</taxon>
    </lineage>
</organism>
<keyword evidence="1" id="KW-0472">Membrane</keyword>
<protein>
    <submittedName>
        <fullName evidence="2">Uncharacterized protein</fullName>
    </submittedName>
</protein>
<keyword evidence="1" id="KW-0812">Transmembrane</keyword>
<dbReference type="Proteomes" id="UP000031121">
    <property type="component" value="Chromosome"/>
</dbReference>
<name>A0A0A8B5F0_9ACTN</name>
<proteinExistence type="predicted"/>
<keyword evidence="3" id="KW-1185">Reference proteome</keyword>
<sequence>MGRNAVRYEGYYARFETASKKDAAILIGADTLVGDTFEIEIRNERGTAVAWVRNRFGAEIGFFDAETTRRIQLAQARGDIIKAMLSFVAYSEEPSPGLYWGEMAVMSYPASQKEHFDAFSRLVSKRLQEGSRPDIALSEQGEANVVEHEGDWLPTATVPLPKTRSGMVIMKSKRRFSEKMIEQGRAGNKGCYIVGWAFILVLVAGAIWLFKQFGAF</sequence>